<dbReference type="RefSeq" id="WP_019619270.1">
    <property type="nucleotide sequence ID" value="NZ_JBHUNE010000002.1"/>
</dbReference>
<comment type="caution">
    <text evidence="1">The sequence shown here is derived from an EMBL/GenBank/DDBJ whole genome shotgun (WGS) entry which is preliminary data.</text>
</comment>
<evidence type="ECO:0000313" key="2">
    <source>
        <dbReference type="Proteomes" id="UP001597492"/>
    </source>
</evidence>
<dbReference type="EMBL" id="JBHUNE010000002">
    <property type="protein sequence ID" value="MFD2757169.1"/>
    <property type="molecule type" value="Genomic_DNA"/>
</dbReference>
<evidence type="ECO:0000313" key="1">
    <source>
        <dbReference type="EMBL" id="MFD2757169.1"/>
    </source>
</evidence>
<sequence length="100" mass="11210">MQQPGASGIVELTAATRPDEKEVALLGEAAGHRQTEPFEWLDLRFEEHAQPRRSENLTCELRGIGRECVLDRDRWETAAKALCRDAVEPARSHGVVAHEH</sequence>
<name>A0ABW5UUU0_9MICO</name>
<proteinExistence type="predicted"/>
<keyword evidence="2" id="KW-1185">Reference proteome</keyword>
<gene>
    <name evidence="1" type="ORF">ACFSW7_02105</name>
</gene>
<reference evidence="2" key="1">
    <citation type="journal article" date="2019" name="Int. J. Syst. Evol. Microbiol.">
        <title>The Global Catalogue of Microorganisms (GCM) 10K type strain sequencing project: providing services to taxonomists for standard genome sequencing and annotation.</title>
        <authorList>
            <consortium name="The Broad Institute Genomics Platform"/>
            <consortium name="The Broad Institute Genome Sequencing Center for Infectious Disease"/>
            <person name="Wu L."/>
            <person name="Ma J."/>
        </authorList>
    </citation>
    <scope>NUCLEOTIDE SEQUENCE [LARGE SCALE GENOMIC DNA]</scope>
    <source>
        <strain evidence="2">TISTR 1514</strain>
    </source>
</reference>
<organism evidence="1 2">
    <name type="scientific">Gulosibacter faecalis</name>
    <dbReference type="NCBI Taxonomy" id="272240"/>
    <lineage>
        <taxon>Bacteria</taxon>
        <taxon>Bacillati</taxon>
        <taxon>Actinomycetota</taxon>
        <taxon>Actinomycetes</taxon>
        <taxon>Micrococcales</taxon>
        <taxon>Microbacteriaceae</taxon>
        <taxon>Gulosibacter</taxon>
    </lineage>
</organism>
<dbReference type="Proteomes" id="UP001597492">
    <property type="component" value="Unassembled WGS sequence"/>
</dbReference>
<accession>A0ABW5UUU0</accession>
<protein>
    <submittedName>
        <fullName evidence="1">Uncharacterized protein</fullName>
    </submittedName>
</protein>